<proteinExistence type="predicted"/>
<dbReference type="EMBL" id="JBBNAG010000002">
    <property type="protein sequence ID" value="KAK9158795.1"/>
    <property type="molecule type" value="Genomic_DNA"/>
</dbReference>
<reference evidence="2 3" key="1">
    <citation type="submission" date="2024-01" db="EMBL/GenBank/DDBJ databases">
        <title>Genome assemblies of Stephania.</title>
        <authorList>
            <person name="Yang L."/>
        </authorList>
    </citation>
    <scope>NUCLEOTIDE SEQUENCE [LARGE SCALE GENOMIC DNA]</scope>
    <source>
        <strain evidence="2">JXDWG</strain>
        <tissue evidence="2">Leaf</tissue>
    </source>
</reference>
<feature type="compositionally biased region" description="Low complexity" evidence="1">
    <location>
        <begin position="224"/>
        <end position="236"/>
    </location>
</feature>
<feature type="region of interest" description="Disordered" evidence="1">
    <location>
        <begin position="1"/>
        <end position="106"/>
    </location>
</feature>
<evidence type="ECO:0000313" key="3">
    <source>
        <dbReference type="Proteomes" id="UP001419268"/>
    </source>
</evidence>
<accession>A0AAP0KV27</accession>
<keyword evidence="3" id="KW-1185">Reference proteome</keyword>
<name>A0AAP0KV27_9MAGN</name>
<feature type="compositionally biased region" description="Polar residues" evidence="1">
    <location>
        <begin position="19"/>
        <end position="30"/>
    </location>
</feature>
<feature type="compositionally biased region" description="Basic residues" evidence="1">
    <location>
        <begin position="237"/>
        <end position="250"/>
    </location>
</feature>
<organism evidence="2 3">
    <name type="scientific">Stephania cephalantha</name>
    <dbReference type="NCBI Taxonomy" id="152367"/>
    <lineage>
        <taxon>Eukaryota</taxon>
        <taxon>Viridiplantae</taxon>
        <taxon>Streptophyta</taxon>
        <taxon>Embryophyta</taxon>
        <taxon>Tracheophyta</taxon>
        <taxon>Spermatophyta</taxon>
        <taxon>Magnoliopsida</taxon>
        <taxon>Ranunculales</taxon>
        <taxon>Menispermaceae</taxon>
        <taxon>Menispermoideae</taxon>
        <taxon>Cissampelideae</taxon>
        <taxon>Stephania</taxon>
    </lineage>
</organism>
<gene>
    <name evidence="2" type="ORF">Scep_005369</name>
</gene>
<dbReference type="AlphaFoldDB" id="A0AAP0KV27"/>
<protein>
    <submittedName>
        <fullName evidence="2">Uncharacterized protein</fullName>
    </submittedName>
</protein>
<dbReference type="Proteomes" id="UP001419268">
    <property type="component" value="Unassembled WGS sequence"/>
</dbReference>
<feature type="compositionally biased region" description="Basic and acidic residues" evidence="1">
    <location>
        <begin position="1"/>
        <end position="14"/>
    </location>
</feature>
<evidence type="ECO:0000313" key="2">
    <source>
        <dbReference type="EMBL" id="KAK9158795.1"/>
    </source>
</evidence>
<evidence type="ECO:0000256" key="1">
    <source>
        <dbReference type="SAM" id="MobiDB-lite"/>
    </source>
</evidence>
<sequence length="250" mass="29111">MREEQEMQCRERSVKIPTRTHSSNASNRPTDSALKSFERASMATPQVPRWTPNRNERNTKGLARAAPLEKRRRTAKANANAKETVNSSRDFSTIETREEEETKEFSEITNLQVQTPEIDEIEEAKKKKKKKTQRSEGYLGLLVEAARLISGNFEDGEDRPIQSDRSRAREEYRNRNRNELWRLELCDEGLEDVSPVVRSKRGRNQVLPYRYRDSVLEPLKMLCSSSKQRSSSPRVSAKQRRNRNKLQTRC</sequence>
<feature type="region of interest" description="Disordered" evidence="1">
    <location>
        <begin position="222"/>
        <end position="250"/>
    </location>
</feature>
<comment type="caution">
    <text evidence="2">The sequence shown here is derived from an EMBL/GenBank/DDBJ whole genome shotgun (WGS) entry which is preliminary data.</text>
</comment>